<dbReference type="InterPro" id="IPR051159">
    <property type="entry name" value="Hexapeptide_acetyltransf"/>
</dbReference>
<dbReference type="InterPro" id="IPR018357">
    <property type="entry name" value="Hexapep_transf_CS"/>
</dbReference>
<organism evidence="3 4">
    <name type="scientific">Nocardioides mangrovicus</name>
    <dbReference type="NCBI Taxonomy" id="2478913"/>
    <lineage>
        <taxon>Bacteria</taxon>
        <taxon>Bacillati</taxon>
        <taxon>Actinomycetota</taxon>
        <taxon>Actinomycetes</taxon>
        <taxon>Propionibacteriales</taxon>
        <taxon>Nocardioidaceae</taxon>
        <taxon>Nocardioides</taxon>
    </lineage>
</organism>
<dbReference type="EMBL" id="RDBE01000010">
    <property type="protein sequence ID" value="RLV47631.1"/>
    <property type="molecule type" value="Genomic_DNA"/>
</dbReference>
<dbReference type="RefSeq" id="WP_121807137.1">
    <property type="nucleotide sequence ID" value="NZ_RDBE01000010.1"/>
</dbReference>
<dbReference type="AlphaFoldDB" id="A0A3L8NXR4"/>
<dbReference type="SUPFAM" id="SSF51161">
    <property type="entry name" value="Trimeric LpxA-like enzymes"/>
    <property type="match status" value="1"/>
</dbReference>
<keyword evidence="1 3" id="KW-0808">Transferase</keyword>
<evidence type="ECO:0000256" key="1">
    <source>
        <dbReference type="ARBA" id="ARBA00022679"/>
    </source>
</evidence>
<proteinExistence type="predicted"/>
<reference evidence="3 4" key="1">
    <citation type="submission" date="2018-10" db="EMBL/GenBank/DDBJ databases">
        <title>Marmoricola sp. 4Q3S-7 whole genome shotgun sequence.</title>
        <authorList>
            <person name="Li F."/>
        </authorList>
    </citation>
    <scope>NUCLEOTIDE SEQUENCE [LARGE SCALE GENOMIC DNA]</scope>
    <source>
        <strain evidence="3 4">4Q3S-7</strain>
    </source>
</reference>
<dbReference type="PROSITE" id="PS00101">
    <property type="entry name" value="HEXAPEP_TRANSFERASES"/>
    <property type="match status" value="1"/>
</dbReference>
<protein>
    <submittedName>
        <fullName evidence="3">Acyltransferase</fullName>
    </submittedName>
</protein>
<dbReference type="CDD" id="cd04647">
    <property type="entry name" value="LbH_MAT_like"/>
    <property type="match status" value="1"/>
</dbReference>
<dbReference type="GO" id="GO:0016746">
    <property type="term" value="F:acyltransferase activity"/>
    <property type="evidence" value="ECO:0007669"/>
    <property type="project" value="UniProtKB-KW"/>
</dbReference>
<evidence type="ECO:0000256" key="2">
    <source>
        <dbReference type="ARBA" id="ARBA00022737"/>
    </source>
</evidence>
<evidence type="ECO:0000313" key="4">
    <source>
        <dbReference type="Proteomes" id="UP000281708"/>
    </source>
</evidence>
<accession>A0A3L8NXR4</accession>
<sequence length="173" mass="17726">MTLRAGLRWHLGRARTAATRHRFAALGPGTVIVRPHALRGLAGVSIGRDCAIYEDVWLQCEAGGTLSIGDHTYLGNGVHLHAIDPVSIGSGCVLADGVFVASADHDRVDRHRVHGSGPVVIGDDVFLGQRAVVLGGVTIGDGATVGAHAVVTRDVAPGQVVGGVPARPLGSTS</sequence>
<dbReference type="Pfam" id="PF14602">
    <property type="entry name" value="Hexapep_2"/>
    <property type="match status" value="1"/>
</dbReference>
<keyword evidence="2" id="KW-0677">Repeat</keyword>
<dbReference type="InterPro" id="IPR001451">
    <property type="entry name" value="Hexapep"/>
</dbReference>
<dbReference type="Pfam" id="PF00132">
    <property type="entry name" value="Hexapep"/>
    <property type="match status" value="1"/>
</dbReference>
<dbReference type="OrthoDB" id="2643438at2"/>
<gene>
    <name evidence="3" type="ORF">D9V37_15825</name>
</gene>
<dbReference type="InterPro" id="IPR011004">
    <property type="entry name" value="Trimer_LpxA-like_sf"/>
</dbReference>
<comment type="caution">
    <text evidence="3">The sequence shown here is derived from an EMBL/GenBank/DDBJ whole genome shotgun (WGS) entry which is preliminary data.</text>
</comment>
<keyword evidence="4" id="KW-1185">Reference proteome</keyword>
<evidence type="ECO:0000313" key="3">
    <source>
        <dbReference type="EMBL" id="RLV47631.1"/>
    </source>
</evidence>
<name>A0A3L8NXR4_9ACTN</name>
<dbReference type="Proteomes" id="UP000281708">
    <property type="component" value="Unassembled WGS sequence"/>
</dbReference>
<keyword evidence="3" id="KW-0012">Acyltransferase</keyword>
<dbReference type="PANTHER" id="PTHR23416">
    <property type="entry name" value="SIALIC ACID SYNTHASE-RELATED"/>
    <property type="match status" value="1"/>
</dbReference>
<dbReference type="Gene3D" id="2.160.10.10">
    <property type="entry name" value="Hexapeptide repeat proteins"/>
    <property type="match status" value="1"/>
</dbReference>